<gene>
    <name evidence="2" type="ORF">D5H78_02650</name>
</gene>
<dbReference type="Pfam" id="PF02210">
    <property type="entry name" value="Laminin_G_2"/>
    <property type="match status" value="1"/>
</dbReference>
<dbReference type="EMBL" id="QZEZ01000001">
    <property type="protein sequence ID" value="RJK97887.1"/>
    <property type="molecule type" value="Genomic_DNA"/>
</dbReference>
<dbReference type="Proteomes" id="UP000265614">
    <property type="component" value="Unassembled WGS sequence"/>
</dbReference>
<proteinExistence type="predicted"/>
<dbReference type="SUPFAM" id="SSF49899">
    <property type="entry name" value="Concanavalin A-like lectins/glucanases"/>
    <property type="match status" value="1"/>
</dbReference>
<dbReference type="Gene3D" id="2.60.120.200">
    <property type="match status" value="1"/>
</dbReference>
<evidence type="ECO:0000313" key="2">
    <source>
        <dbReference type="EMBL" id="RJK97887.1"/>
    </source>
</evidence>
<comment type="caution">
    <text evidence="2">The sequence shown here is derived from an EMBL/GenBank/DDBJ whole genome shotgun (WGS) entry which is preliminary data.</text>
</comment>
<name>A0A3A3Z7I9_9ACTN</name>
<keyword evidence="3" id="KW-1185">Reference proteome</keyword>
<protein>
    <recommendedName>
        <fullName evidence="1">Laminin G domain-containing protein</fullName>
    </recommendedName>
</protein>
<organism evidence="2 3">
    <name type="scientific">Vallicoccus soli</name>
    <dbReference type="NCBI Taxonomy" id="2339232"/>
    <lineage>
        <taxon>Bacteria</taxon>
        <taxon>Bacillati</taxon>
        <taxon>Actinomycetota</taxon>
        <taxon>Actinomycetes</taxon>
        <taxon>Motilibacterales</taxon>
        <taxon>Vallicoccaceae</taxon>
        <taxon>Vallicoccus</taxon>
    </lineage>
</organism>
<accession>A0A3A3Z7I9</accession>
<dbReference type="InterPro" id="IPR013320">
    <property type="entry name" value="ConA-like_dom_sf"/>
</dbReference>
<dbReference type="InterPro" id="IPR001791">
    <property type="entry name" value="Laminin_G"/>
</dbReference>
<reference evidence="2 3" key="1">
    <citation type="submission" date="2018-09" db="EMBL/GenBank/DDBJ databases">
        <title>YIM 75000 draft genome.</title>
        <authorList>
            <person name="Tang S."/>
            <person name="Feng Y."/>
        </authorList>
    </citation>
    <scope>NUCLEOTIDE SEQUENCE [LARGE SCALE GENOMIC DNA]</scope>
    <source>
        <strain evidence="2 3">YIM 75000</strain>
    </source>
</reference>
<evidence type="ECO:0000313" key="3">
    <source>
        <dbReference type="Proteomes" id="UP000265614"/>
    </source>
</evidence>
<evidence type="ECO:0000259" key="1">
    <source>
        <dbReference type="Pfam" id="PF02210"/>
    </source>
</evidence>
<feature type="domain" description="Laminin G" evidence="1">
    <location>
        <begin position="112"/>
        <end position="241"/>
    </location>
</feature>
<dbReference type="AlphaFoldDB" id="A0A3A3Z7I9"/>
<sequence length="245" mass="25831">MAVAALLGLVGPVGLVGPAPAPALGAASGVVAEWRMDEPAGSRVLVDASSHGVDGVVGAAVRTGVAGGTPLLHRWSDVRPNQPPATPERVTQVADGRLDPGTRDYAVVFRYRTTRPFGNILQKGQATTRGGQVKVQLPRGTESCLYTGALGRRAVRSAGAYHDGQWHRVRCERTAAGVALTVWDDPTGQDADLVLRERRTIRGATGLLDNAVPFTIGGKINCDQVEVTCDYFAGDIDWVRVEASA</sequence>